<evidence type="ECO:0000313" key="3">
    <source>
        <dbReference type="EMBL" id="SPJ86994.1"/>
    </source>
</evidence>
<dbReference type="PANTHER" id="PTHR10845:SF267">
    <property type="entry name" value="REGULATOR OF G PROTEIN SIGNALING DOMAIN PROTEIN (AFU_ORTHOLOGUE AFUA_6G06860)"/>
    <property type="match status" value="1"/>
</dbReference>
<evidence type="ECO:0000256" key="1">
    <source>
        <dbReference type="SAM" id="MobiDB-lite"/>
    </source>
</evidence>
<dbReference type="Gene3D" id="1.10.167.10">
    <property type="entry name" value="Regulator of G-protein Signalling 4, domain 2"/>
    <property type="match status" value="1"/>
</dbReference>
<feature type="region of interest" description="Disordered" evidence="1">
    <location>
        <begin position="202"/>
        <end position="270"/>
    </location>
</feature>
<dbReference type="SMART" id="SM00315">
    <property type="entry name" value="RGS"/>
    <property type="match status" value="1"/>
</dbReference>
<protein>
    <submittedName>
        <fullName evidence="3">Related to a-agglutinin core protein AGA1</fullName>
    </submittedName>
</protein>
<evidence type="ECO:0000313" key="4">
    <source>
        <dbReference type="Proteomes" id="UP001187734"/>
    </source>
</evidence>
<reference evidence="3" key="1">
    <citation type="submission" date="2018-03" db="EMBL/GenBank/DDBJ databases">
        <authorList>
            <person name="Guldener U."/>
        </authorList>
    </citation>
    <scope>NUCLEOTIDE SEQUENCE</scope>
</reference>
<dbReference type="AlphaFoldDB" id="A0AAE8MKZ4"/>
<organism evidence="3 4">
    <name type="scientific">Fusarium torulosum</name>
    <dbReference type="NCBI Taxonomy" id="33205"/>
    <lineage>
        <taxon>Eukaryota</taxon>
        <taxon>Fungi</taxon>
        <taxon>Dikarya</taxon>
        <taxon>Ascomycota</taxon>
        <taxon>Pezizomycotina</taxon>
        <taxon>Sordariomycetes</taxon>
        <taxon>Hypocreomycetidae</taxon>
        <taxon>Hypocreales</taxon>
        <taxon>Nectriaceae</taxon>
        <taxon>Fusarium</taxon>
    </lineage>
</organism>
<dbReference type="PROSITE" id="PS50132">
    <property type="entry name" value="RGS"/>
    <property type="match status" value="1"/>
</dbReference>
<dbReference type="Proteomes" id="UP001187734">
    <property type="component" value="Unassembled WGS sequence"/>
</dbReference>
<dbReference type="InterPro" id="IPR044926">
    <property type="entry name" value="RGS_subdomain_2"/>
</dbReference>
<feature type="domain" description="RGS" evidence="2">
    <location>
        <begin position="83"/>
        <end position="194"/>
    </location>
</feature>
<dbReference type="CDD" id="cd07440">
    <property type="entry name" value="RGS"/>
    <property type="match status" value="1"/>
</dbReference>
<dbReference type="InterPro" id="IPR036305">
    <property type="entry name" value="RGS_sf"/>
</dbReference>
<comment type="caution">
    <text evidence="3">The sequence shown here is derived from an EMBL/GenBank/DDBJ whole genome shotgun (WGS) entry which is preliminary data.</text>
</comment>
<name>A0AAE8MKZ4_9HYPO</name>
<gene>
    <name evidence="3" type="ORF">FTOL_12019</name>
</gene>
<dbReference type="InterPro" id="IPR016137">
    <property type="entry name" value="RGS"/>
</dbReference>
<accession>A0AAE8MKZ4</accession>
<evidence type="ECO:0000259" key="2">
    <source>
        <dbReference type="PROSITE" id="PS50132"/>
    </source>
</evidence>
<dbReference type="PANTHER" id="PTHR10845">
    <property type="entry name" value="REGULATOR OF G PROTEIN SIGNALING"/>
    <property type="match status" value="1"/>
</dbReference>
<sequence length="508" mass="56030">MMSVSRSRRQSLECHGCNIPPPSPQPSSAFEDIFDVDSPTSRPVSEAFMSGTSTPNGPIGSRPPSLTEILLDVASPPWTLSAFMAYLSQNHCMESLEFTLDSQRYAAFYNEMITNNPNHTQESNDRVCILWEKLMQVYIIPCAPREVNLPARIRDQLLGLPCGPTPPHPAQLDEAGRILYELMNDSLLLPFLQSVAHMQLDGTAEDHGRGSRRSSNSNPRMGAPVRSMNSIHHTESDSMTDDSDCNSTPGMEPMTPPTTPPTSEWTFTTSPGGLQRAVVSLPESSNEADWTHDISQETLESEGTYLGHPLHRNLHAADDGWYYNLDLRKYGGLGDGAAAKFDIARIGANTSLVQKNIRMRRRLNKPPELVTNMQPEKSRCASSYRPDLPRLLSPDCHVNNSNLSKPSLTDISNYLPIPAIGSENIGCPPTTSDDEAFRYASPVEDMYGWDAELERRQSSPSRASISSTEGCDTIALSYRRANGSKHSLLQRVFRVGSSSSVSKMETVV</sequence>
<feature type="region of interest" description="Disordered" evidence="1">
    <location>
        <begin position="1"/>
        <end position="27"/>
    </location>
</feature>
<keyword evidence="4" id="KW-1185">Reference proteome</keyword>
<dbReference type="SUPFAM" id="SSF48097">
    <property type="entry name" value="Regulator of G-protein signaling, RGS"/>
    <property type="match status" value="1"/>
</dbReference>
<dbReference type="Pfam" id="PF00615">
    <property type="entry name" value="RGS"/>
    <property type="match status" value="1"/>
</dbReference>
<feature type="compositionally biased region" description="Low complexity" evidence="1">
    <location>
        <begin position="261"/>
        <end position="270"/>
    </location>
</feature>
<proteinExistence type="predicted"/>
<dbReference type="EMBL" id="ONZP01000545">
    <property type="protein sequence ID" value="SPJ86994.1"/>
    <property type="molecule type" value="Genomic_DNA"/>
</dbReference>